<protein>
    <submittedName>
        <fullName evidence="2">Uncharacterized protein</fullName>
    </submittedName>
</protein>
<comment type="caution">
    <text evidence="2">The sequence shown here is derived from an EMBL/GenBank/DDBJ whole genome shotgun (WGS) entry which is preliminary data.</text>
</comment>
<dbReference type="AlphaFoldDB" id="A0A8S3F9I2"/>
<accession>A0A8S3F9I2</accession>
<gene>
    <name evidence="2" type="ORF">SMN809_LOCUS61915</name>
</gene>
<reference evidence="2" key="1">
    <citation type="submission" date="2021-02" db="EMBL/GenBank/DDBJ databases">
        <authorList>
            <person name="Nowell W R."/>
        </authorList>
    </citation>
    <scope>NUCLEOTIDE SEQUENCE</scope>
</reference>
<evidence type="ECO:0000256" key="1">
    <source>
        <dbReference type="SAM" id="MobiDB-lite"/>
    </source>
</evidence>
<evidence type="ECO:0000313" key="3">
    <source>
        <dbReference type="Proteomes" id="UP000676336"/>
    </source>
</evidence>
<feature type="region of interest" description="Disordered" evidence="1">
    <location>
        <begin position="92"/>
        <end position="111"/>
    </location>
</feature>
<organism evidence="2 3">
    <name type="scientific">Rotaria magnacalcarata</name>
    <dbReference type="NCBI Taxonomy" id="392030"/>
    <lineage>
        <taxon>Eukaryota</taxon>
        <taxon>Metazoa</taxon>
        <taxon>Spiralia</taxon>
        <taxon>Gnathifera</taxon>
        <taxon>Rotifera</taxon>
        <taxon>Eurotatoria</taxon>
        <taxon>Bdelloidea</taxon>
        <taxon>Philodinida</taxon>
        <taxon>Philodinidae</taxon>
        <taxon>Rotaria</taxon>
    </lineage>
</organism>
<dbReference type="PANTHER" id="PTHR46601">
    <property type="entry name" value="ULP_PROTEASE DOMAIN-CONTAINING PROTEIN"/>
    <property type="match status" value="1"/>
</dbReference>
<dbReference type="EMBL" id="CAJOBI010252319">
    <property type="protein sequence ID" value="CAF5106606.1"/>
    <property type="molecule type" value="Genomic_DNA"/>
</dbReference>
<dbReference type="Proteomes" id="UP000676336">
    <property type="component" value="Unassembled WGS sequence"/>
</dbReference>
<evidence type="ECO:0000313" key="2">
    <source>
        <dbReference type="EMBL" id="CAF5106606.1"/>
    </source>
</evidence>
<dbReference type="PANTHER" id="PTHR46601:SF2">
    <property type="entry name" value="UBIQUITIN-LIKE PROTEASE FAMILY PROFILE DOMAIN-CONTAINING PROTEIN"/>
    <property type="match status" value="1"/>
</dbReference>
<proteinExistence type="predicted"/>
<name>A0A8S3F9I2_9BILA</name>
<sequence length="111" mass="12504">MRWIFLASGHGKGIADGIGATIKRLFDNVIRLNPDQSFNGAEDLMNKIKSSTTIRLYLYKKEDVDSLRLQIPSLSTITGTSKFHEIIAKPNGQMFKKDNSDEPETLTQTKF</sequence>